<name>A0ABU2TRQ8_9ACTN</name>
<keyword evidence="3" id="KW-1185">Reference proteome</keyword>
<feature type="domain" description="Aminotransferase class V" evidence="1">
    <location>
        <begin position="4"/>
        <end position="225"/>
    </location>
</feature>
<dbReference type="EMBL" id="JAVREY010000010">
    <property type="protein sequence ID" value="MDT0463640.1"/>
    <property type="molecule type" value="Genomic_DNA"/>
</dbReference>
<sequence length="249" mass="26045">MHPDFTVVSWYKVFGHPTGAGSLIARREALARLCRPWFSGGTIRAASAQAQWHVMATDETAFEDGTVNFLAIPDVTAGLAWIDGIGVHRVRAHVAALADRLLGGLAEARHSDGSPLVRVYGPGAGEPDRGGTVALNVLGADGRVVDERIVSRDSAARGISLRTGCFCNPGAGEAAFALPLPRLRAAAHGRPGSLEDCPEVLGLPSAGAVRVSLGVSSQPGDVDAFLRLLRETYRDRTPAPDALPARAGC</sequence>
<dbReference type="PANTHER" id="PTHR43586">
    <property type="entry name" value="CYSTEINE DESULFURASE"/>
    <property type="match status" value="1"/>
</dbReference>
<dbReference type="Proteomes" id="UP001183809">
    <property type="component" value="Unassembled WGS sequence"/>
</dbReference>
<dbReference type="InterPro" id="IPR000192">
    <property type="entry name" value="Aminotrans_V_dom"/>
</dbReference>
<evidence type="ECO:0000313" key="2">
    <source>
        <dbReference type="EMBL" id="MDT0463640.1"/>
    </source>
</evidence>
<accession>A0ABU2TRQ8</accession>
<reference evidence="3" key="1">
    <citation type="submission" date="2023-07" db="EMBL/GenBank/DDBJ databases">
        <title>30 novel species of actinomycetes from the DSMZ collection.</title>
        <authorList>
            <person name="Nouioui I."/>
        </authorList>
    </citation>
    <scope>NUCLEOTIDE SEQUENCE [LARGE SCALE GENOMIC DNA]</scope>
    <source>
        <strain evidence="3">DSM 41699</strain>
    </source>
</reference>
<dbReference type="SUPFAM" id="SSF53383">
    <property type="entry name" value="PLP-dependent transferases"/>
    <property type="match status" value="1"/>
</dbReference>
<proteinExistence type="predicted"/>
<gene>
    <name evidence="2" type="ORF">RM764_11515</name>
</gene>
<dbReference type="Gene3D" id="3.90.1150.10">
    <property type="entry name" value="Aspartate Aminotransferase, domain 1"/>
    <property type="match status" value="1"/>
</dbReference>
<protein>
    <submittedName>
        <fullName evidence="2">Aminotransferase class V-fold PLP-dependent enzyme</fullName>
    </submittedName>
</protein>
<dbReference type="GO" id="GO:0008483">
    <property type="term" value="F:transaminase activity"/>
    <property type="evidence" value="ECO:0007669"/>
    <property type="project" value="UniProtKB-KW"/>
</dbReference>
<keyword evidence="2" id="KW-0032">Aminotransferase</keyword>
<organism evidence="2 3">
    <name type="scientific">Streptomyces gibsoniae</name>
    <dbReference type="NCBI Taxonomy" id="3075529"/>
    <lineage>
        <taxon>Bacteria</taxon>
        <taxon>Bacillati</taxon>
        <taxon>Actinomycetota</taxon>
        <taxon>Actinomycetes</taxon>
        <taxon>Kitasatosporales</taxon>
        <taxon>Streptomycetaceae</taxon>
        <taxon>Streptomyces</taxon>
    </lineage>
</organism>
<evidence type="ECO:0000313" key="3">
    <source>
        <dbReference type="Proteomes" id="UP001183809"/>
    </source>
</evidence>
<keyword evidence="2" id="KW-0808">Transferase</keyword>
<dbReference type="RefSeq" id="WP_311694591.1">
    <property type="nucleotide sequence ID" value="NZ_JAVREY010000010.1"/>
</dbReference>
<dbReference type="InterPro" id="IPR015422">
    <property type="entry name" value="PyrdxlP-dep_Trfase_small"/>
</dbReference>
<dbReference type="InterPro" id="IPR015421">
    <property type="entry name" value="PyrdxlP-dep_Trfase_major"/>
</dbReference>
<comment type="caution">
    <text evidence="2">The sequence shown here is derived from an EMBL/GenBank/DDBJ whole genome shotgun (WGS) entry which is preliminary data.</text>
</comment>
<dbReference type="InterPro" id="IPR015424">
    <property type="entry name" value="PyrdxlP-dep_Trfase"/>
</dbReference>
<evidence type="ECO:0000259" key="1">
    <source>
        <dbReference type="Pfam" id="PF00266"/>
    </source>
</evidence>
<dbReference type="PANTHER" id="PTHR43586:SF4">
    <property type="entry name" value="ISOPENICILLIN N EPIMERASE"/>
    <property type="match status" value="1"/>
</dbReference>
<dbReference type="Pfam" id="PF00266">
    <property type="entry name" value="Aminotran_5"/>
    <property type="match status" value="1"/>
</dbReference>
<dbReference type="Gene3D" id="3.40.640.10">
    <property type="entry name" value="Type I PLP-dependent aspartate aminotransferase-like (Major domain)"/>
    <property type="match status" value="1"/>
</dbReference>